<gene>
    <name evidence="1" type="ORF">C5Y83_12590</name>
</gene>
<dbReference type="EMBL" id="PUHY01000010">
    <property type="protein sequence ID" value="PQO34361.1"/>
    <property type="molecule type" value="Genomic_DNA"/>
</dbReference>
<dbReference type="AlphaFoldDB" id="A0A2S8FQA8"/>
<evidence type="ECO:0000313" key="2">
    <source>
        <dbReference type="Proteomes" id="UP000238322"/>
    </source>
</evidence>
<dbReference type="OrthoDB" id="796912at2"/>
<protein>
    <submittedName>
        <fullName evidence="1">Uncharacterized protein</fullName>
    </submittedName>
</protein>
<comment type="caution">
    <text evidence="1">The sequence shown here is derived from an EMBL/GenBank/DDBJ whole genome shotgun (WGS) entry which is preliminary data.</text>
</comment>
<sequence>MLPLNDPSWDGLTDAMGGQFDCRMLLDELLNGEVTEGVWDLCWNYLIYQDTVGEVSYPAVPYLIEYIRRSVTIDWNALALISAIDLARPSGPAMPVAVKHDYFQAIHALPQILANHPQTQWDDLTTRFAVSCIALGRGQRELGRIYAEMSLEEGIAWTMKRD</sequence>
<accession>A0A2S8FQA8</accession>
<proteinExistence type="predicted"/>
<dbReference type="Proteomes" id="UP000238322">
    <property type="component" value="Unassembled WGS sequence"/>
</dbReference>
<name>A0A2S8FQA8_9BACT</name>
<organism evidence="1 2">
    <name type="scientific">Blastopirellula marina</name>
    <dbReference type="NCBI Taxonomy" id="124"/>
    <lineage>
        <taxon>Bacteria</taxon>
        <taxon>Pseudomonadati</taxon>
        <taxon>Planctomycetota</taxon>
        <taxon>Planctomycetia</taxon>
        <taxon>Pirellulales</taxon>
        <taxon>Pirellulaceae</taxon>
        <taxon>Blastopirellula</taxon>
    </lineage>
</organism>
<reference evidence="1 2" key="1">
    <citation type="submission" date="2018-02" db="EMBL/GenBank/DDBJ databases">
        <title>Comparative genomes isolates from brazilian mangrove.</title>
        <authorList>
            <person name="Araujo J.E."/>
            <person name="Taketani R.G."/>
            <person name="Silva M.C.P."/>
            <person name="Loureco M.V."/>
            <person name="Andreote F.D."/>
        </authorList>
    </citation>
    <scope>NUCLEOTIDE SEQUENCE [LARGE SCALE GENOMIC DNA]</scope>
    <source>
        <strain evidence="1 2">Hex-1 MGV</strain>
    </source>
</reference>
<evidence type="ECO:0000313" key="1">
    <source>
        <dbReference type="EMBL" id="PQO34361.1"/>
    </source>
</evidence>
<dbReference type="RefSeq" id="WP_105330092.1">
    <property type="nucleotide sequence ID" value="NZ_PUHY01000010.1"/>
</dbReference>